<evidence type="ECO:0000256" key="1">
    <source>
        <dbReference type="SAM" id="MobiDB-lite"/>
    </source>
</evidence>
<organism evidence="2 3">
    <name type="scientific">Phycomyces blakesleeanus (strain ATCC 8743b / DSM 1359 / FGSC 10004 / NBRC 33097 / NRRL 1555)</name>
    <dbReference type="NCBI Taxonomy" id="763407"/>
    <lineage>
        <taxon>Eukaryota</taxon>
        <taxon>Fungi</taxon>
        <taxon>Fungi incertae sedis</taxon>
        <taxon>Mucoromycota</taxon>
        <taxon>Mucoromycotina</taxon>
        <taxon>Mucoromycetes</taxon>
        <taxon>Mucorales</taxon>
        <taxon>Phycomycetaceae</taxon>
        <taxon>Phycomyces</taxon>
    </lineage>
</organism>
<dbReference type="AlphaFoldDB" id="A0A167NID4"/>
<feature type="compositionally biased region" description="Acidic residues" evidence="1">
    <location>
        <begin position="117"/>
        <end position="127"/>
    </location>
</feature>
<dbReference type="GeneID" id="29001419"/>
<dbReference type="VEuPathDB" id="FungiDB:PHYBLDRAFT_59515"/>
<evidence type="ECO:0000313" key="2">
    <source>
        <dbReference type="EMBL" id="OAD75984.1"/>
    </source>
</evidence>
<dbReference type="OrthoDB" id="3253623at2759"/>
<keyword evidence="3" id="KW-1185">Reference proteome</keyword>
<evidence type="ECO:0000313" key="3">
    <source>
        <dbReference type="Proteomes" id="UP000077315"/>
    </source>
</evidence>
<accession>A0A167NID4</accession>
<dbReference type="EMBL" id="KV440976">
    <property type="protein sequence ID" value="OAD75984.1"/>
    <property type="molecule type" value="Genomic_DNA"/>
</dbReference>
<sequence>MSTIPELYNEKCHCAGCSQNNLGYSFVARRTAQHHNKRARLNAIRCERDMSTQRNMIEVDNEAILTHQPRALEELYTQTNSPVWEGASMSDTEDVSVTNDAISNSDNDDSGRNSNEISEDESEDDVVELNNNELNSEDSFATPDMLQNPVHRFIATFVVMFASHYVVDKGAVVLIEFINKLLTIYKQDFQLPLSLPGLQRMTGFSAMTKGIKKFVVCQDCHKVYKESASVPSHCDFVKLGAHSSCNCQLTKTSALGALVAKRSYLYQSVVNALQMFFLHSGFEDKIRHWNHELKMVDTMCDIYNGAMWKELKDKDGVQFTKDSRSLMLTLNINWFQPFDNVTHSMGAIYTGKIGHVAESIVVGNLNQMISFE</sequence>
<evidence type="ECO:0008006" key="4">
    <source>
        <dbReference type="Google" id="ProtNLM"/>
    </source>
</evidence>
<gene>
    <name evidence="2" type="ORF">PHYBLDRAFT_59515</name>
</gene>
<reference evidence="3" key="1">
    <citation type="submission" date="2015-06" db="EMBL/GenBank/DDBJ databases">
        <title>Expansion of signal transduction pathways in fungi by whole-genome duplication.</title>
        <authorList>
            <consortium name="DOE Joint Genome Institute"/>
            <person name="Corrochano L.M."/>
            <person name="Kuo A."/>
            <person name="Marcet-Houben M."/>
            <person name="Polaino S."/>
            <person name="Salamov A."/>
            <person name="Villalobos J.M."/>
            <person name="Alvarez M.I."/>
            <person name="Avalos J."/>
            <person name="Benito E.P."/>
            <person name="Benoit I."/>
            <person name="Burger G."/>
            <person name="Camino L.P."/>
            <person name="Canovas D."/>
            <person name="Cerda-Olmedo E."/>
            <person name="Cheng J.-F."/>
            <person name="Dominguez A."/>
            <person name="Elias M."/>
            <person name="Eslava A.P."/>
            <person name="Glaser F."/>
            <person name="Grimwood J."/>
            <person name="Gutierrez G."/>
            <person name="Heitman J."/>
            <person name="Henrissat B."/>
            <person name="Iturriaga E.A."/>
            <person name="Lang B.F."/>
            <person name="Lavin J.L."/>
            <person name="Lee S."/>
            <person name="Li W."/>
            <person name="Lindquist E."/>
            <person name="Lopez-Garcia S."/>
            <person name="Luque E.M."/>
            <person name="Marcos A.T."/>
            <person name="Martin J."/>
            <person name="McCluskey K."/>
            <person name="Medina H.R."/>
            <person name="Miralles-Duran A."/>
            <person name="Miyazaki A."/>
            <person name="Munoz-Torres E."/>
            <person name="Oguiza J.A."/>
            <person name="Ohm R."/>
            <person name="Olmedo M."/>
            <person name="Orejas M."/>
            <person name="Ortiz-Castellanos L."/>
            <person name="Pisabarro A.G."/>
            <person name="Rodriguez-Romero J."/>
            <person name="Ruiz-Herrera J."/>
            <person name="Ruiz-Vazquez R."/>
            <person name="Sanz C."/>
            <person name="Schackwitz W."/>
            <person name="Schmutz J."/>
            <person name="Shahriari M."/>
            <person name="Shelest E."/>
            <person name="Silva-Franco F."/>
            <person name="Soanes D."/>
            <person name="Syed K."/>
            <person name="Tagua V.G."/>
            <person name="Talbot N.J."/>
            <person name="Thon M."/>
            <person name="De vries R.P."/>
            <person name="Wiebenga A."/>
            <person name="Yadav J.S."/>
            <person name="Braun E.L."/>
            <person name="Baker S."/>
            <person name="Garre V."/>
            <person name="Horwitz B."/>
            <person name="Torres-Martinez S."/>
            <person name="Idnurm A."/>
            <person name="Herrera-Estrella A."/>
            <person name="Gabaldon T."/>
            <person name="Grigoriev I.V."/>
        </authorList>
    </citation>
    <scope>NUCLEOTIDE SEQUENCE [LARGE SCALE GENOMIC DNA]</scope>
    <source>
        <strain evidence="3">NRRL 1555(-)</strain>
    </source>
</reference>
<name>A0A167NID4_PHYB8</name>
<dbReference type="RefSeq" id="XP_018294024.1">
    <property type="nucleotide sequence ID" value="XM_018440513.1"/>
</dbReference>
<proteinExistence type="predicted"/>
<protein>
    <recommendedName>
        <fullName evidence="4">C2H2-type zinc finger transcription factor</fullName>
    </recommendedName>
</protein>
<feature type="region of interest" description="Disordered" evidence="1">
    <location>
        <begin position="98"/>
        <end position="127"/>
    </location>
</feature>
<dbReference type="Proteomes" id="UP000077315">
    <property type="component" value="Unassembled WGS sequence"/>
</dbReference>
<dbReference type="InParanoid" id="A0A167NID4"/>